<proteinExistence type="predicted"/>
<keyword evidence="1" id="KW-0812">Transmembrane</keyword>
<organism evidence="2 3">
    <name type="scientific">Panagrolaimus davidi</name>
    <dbReference type="NCBI Taxonomy" id="227884"/>
    <lineage>
        <taxon>Eukaryota</taxon>
        <taxon>Metazoa</taxon>
        <taxon>Ecdysozoa</taxon>
        <taxon>Nematoda</taxon>
        <taxon>Chromadorea</taxon>
        <taxon>Rhabditida</taxon>
        <taxon>Tylenchina</taxon>
        <taxon>Panagrolaimomorpha</taxon>
        <taxon>Panagrolaimoidea</taxon>
        <taxon>Panagrolaimidae</taxon>
        <taxon>Panagrolaimus</taxon>
    </lineage>
</organism>
<evidence type="ECO:0000313" key="2">
    <source>
        <dbReference type="Proteomes" id="UP000887578"/>
    </source>
</evidence>
<dbReference type="SUPFAM" id="SSF52540">
    <property type="entry name" value="P-loop containing nucleoside triphosphate hydrolases"/>
    <property type="match status" value="1"/>
</dbReference>
<dbReference type="PANTHER" id="PTHR33844:SF1">
    <property type="entry name" value="SULFOTRANSFERASE DOMAIN-CONTAINING PROTEIN"/>
    <property type="match status" value="1"/>
</dbReference>
<feature type="transmembrane region" description="Helical" evidence="1">
    <location>
        <begin position="9"/>
        <end position="28"/>
    </location>
</feature>
<sequence>MPSQIPPQWMAYISLILYGLYLIGWHVFQRTKRVYRLFYRTSDIPLKQARLGRILYRHKRDPEEISRREDFVTMDDGFISKEVLKGPEWQIYTLDKKGAVFVETPKPLSHYTIDKYPFVYLPIFEEGIRVAEIDLESYLSLGDQLEVDYKPPRCLFFTNTARCASTLFGSMLQHDGHSTVIGEHYALTVLSIGLKDGYWTDNVSIYTGKVMDVERLLPTTIKLIRKCIPSNHLLVFKGSSAEVMLVPYLTRQFPEIKHVFMFRRKAIPSVERVIARDPSQYLLLQLYNFSPFLATQFGFIVANEGALQRQLKPTHIKEFAMLVYGGSYMIYKQNKDSYDFPIVWHDQLIATPEKILAPIFAEIDIPESCIPDAVARMQRDSQDSTFLSREKLQDIPITEMTPELKASLQRYAEKLQMEPDVVGLEA</sequence>
<dbReference type="PANTHER" id="PTHR33844">
    <property type="entry name" value="SULFOTRANSFER_1 DOMAIN-CONTAINING PROTEIN"/>
    <property type="match status" value="1"/>
</dbReference>
<dbReference type="AlphaFoldDB" id="A0A914QVT4"/>
<evidence type="ECO:0000313" key="3">
    <source>
        <dbReference type="WBParaSite" id="PDA_v2.g8352.t1"/>
    </source>
</evidence>
<dbReference type="WBParaSite" id="PDA_v2.g8352.t1">
    <property type="protein sequence ID" value="PDA_v2.g8352.t1"/>
    <property type="gene ID" value="PDA_v2.g8352"/>
</dbReference>
<name>A0A914QVT4_9BILA</name>
<keyword evidence="2" id="KW-1185">Reference proteome</keyword>
<dbReference type="InterPro" id="IPR027417">
    <property type="entry name" value="P-loop_NTPase"/>
</dbReference>
<reference evidence="3" key="1">
    <citation type="submission" date="2022-11" db="UniProtKB">
        <authorList>
            <consortium name="WormBaseParasite"/>
        </authorList>
    </citation>
    <scope>IDENTIFICATION</scope>
</reference>
<accession>A0A914QVT4</accession>
<dbReference type="Proteomes" id="UP000887578">
    <property type="component" value="Unplaced"/>
</dbReference>
<keyword evidence="1" id="KW-1133">Transmembrane helix</keyword>
<protein>
    <submittedName>
        <fullName evidence="3">Uncharacterized protein</fullName>
    </submittedName>
</protein>
<keyword evidence="1" id="KW-0472">Membrane</keyword>
<evidence type="ECO:0000256" key="1">
    <source>
        <dbReference type="SAM" id="Phobius"/>
    </source>
</evidence>
<dbReference type="Gene3D" id="3.40.50.300">
    <property type="entry name" value="P-loop containing nucleotide triphosphate hydrolases"/>
    <property type="match status" value="1"/>
</dbReference>